<comment type="caution">
    <text evidence="16">The sequence shown here is derived from an EMBL/GenBank/DDBJ whole genome shotgun (WGS) entry which is preliminary data.</text>
</comment>
<feature type="domain" description="MYND-type" evidence="14">
    <location>
        <begin position="369"/>
        <end position="405"/>
    </location>
</feature>
<dbReference type="SMART" id="SM00549">
    <property type="entry name" value="TAFH"/>
    <property type="match status" value="1"/>
</dbReference>
<dbReference type="InterPro" id="IPR023214">
    <property type="entry name" value="HAD_sf"/>
</dbReference>
<dbReference type="SUPFAM" id="SSF56784">
    <property type="entry name" value="HAD-like"/>
    <property type="match status" value="1"/>
</dbReference>
<keyword evidence="4" id="KW-0732">Signal</keyword>
<evidence type="ECO:0000259" key="15">
    <source>
        <dbReference type="PROSITE" id="PS51119"/>
    </source>
</evidence>
<keyword evidence="7" id="KW-0805">Transcription regulation</keyword>
<dbReference type="PROSITE" id="PS51119">
    <property type="entry name" value="TAFH"/>
    <property type="match status" value="1"/>
</dbReference>
<dbReference type="FunFam" id="3.40.50.1000:FF:000081">
    <property type="entry name" value="Haloacid dehalogenase like hydrolase domain containing 5"/>
    <property type="match status" value="1"/>
</dbReference>
<dbReference type="Pfam" id="PF01753">
    <property type="entry name" value="zf-MYND"/>
    <property type="match status" value="1"/>
</dbReference>
<reference evidence="16" key="1">
    <citation type="submission" date="2021-02" db="EMBL/GenBank/DDBJ databases">
        <authorList>
            <person name="Nowell W R."/>
        </authorList>
    </citation>
    <scope>NUCLEOTIDE SEQUENCE</scope>
</reference>
<keyword evidence="5 11" id="KW-0863">Zinc-finger</keyword>
<dbReference type="GO" id="GO:0006351">
    <property type="term" value="P:DNA-templated transcription"/>
    <property type="evidence" value="ECO:0007669"/>
    <property type="project" value="InterPro"/>
</dbReference>
<evidence type="ECO:0000256" key="1">
    <source>
        <dbReference type="ARBA" id="ARBA00004123"/>
    </source>
</evidence>
<dbReference type="InterPro" id="IPR037249">
    <property type="entry name" value="TAFH/NHR1_dom_sf"/>
</dbReference>
<comment type="subcellular location">
    <subcellularLocation>
        <location evidence="1">Nucleus</location>
    </subcellularLocation>
</comment>
<sequence>HLRMPTDTNENSTSSISMTTVNDSNNNGSSLITTTANHTPSPPLSSSLPTQTSTINRSISPTQIPSKQLDKIRCFLSTLYYFGSDISNEIGEHVRALILALVNNALSVEEFHGKLQATTNFPLRPFALPFLKSTLPLLQKDLLQLARQSRQSTSQFIAQHEELIFLSRDALENESNPAKDQLNENGKRKLSNDSNELDERSYAAKRPSVNHRTNTTSIRDKERAFSSYLREYTMELKDTDDDWKHAENMLNYILEMVTKSKRVLFMLQQKDIHLRRLIETTDLEWRRRYAELVAQTDDRIADVRRKAEETVLEIKRQSIIDLQKAISQTEQKSNETLQREREQYQRLKAHKLDEAYALLNRQEDGPEHCWNCGRKAIEACSGCNIARYCGQYCQHRDWDLHKKLCGPDLKRRFNDNSHLFCHSIPKTISLNQPNDESIARTTDNALIPPMVYNDNEKSENENDHVTIISSCKFFINRKIKLTQNLRHLSSAINNQLTEPQFGLLFDIDGVLTRGRKLLPYTRDAFRNLVKANGEFRIPTLFVTNAGNELRLSKAAKLTQILGIPILPEQVILSHSPLKLFSEFHTKHCLISGQGPIAEIAKNLGFTKVTTIEQLSDAFPNLDMVDHKKRRGFHSPFRDYFLPIEAVVLFGEPVKWEACLQLIIDVLMTNGNPSSPIVRAPFSHLPILASNADLLWMAEAALPRFGHGSFLHCLENLYEKISGHKLQYTAIVGKPSEVTFYHAEYLISRHAHELGIKQPIKRLYVVGDNPDTDVYGANVYNQYLQRRSLSRVNQIVSQTTIATLTSSGKTIPDKNLQSSSNSSERAADNMEQYYTAESLESILVCTGVYNRETYDETLGKNHGHRDMIIDAELRKPKHTCEHVLDAVKLIFDIERFR</sequence>
<feature type="region of interest" description="Disordered" evidence="13">
    <location>
        <begin position="1"/>
        <end position="52"/>
    </location>
</feature>
<evidence type="ECO:0000256" key="11">
    <source>
        <dbReference type="PROSITE-ProRule" id="PRU00134"/>
    </source>
</evidence>
<dbReference type="Pfam" id="PF13344">
    <property type="entry name" value="Hydrolase_6"/>
    <property type="match status" value="1"/>
</dbReference>
<dbReference type="GO" id="GO:0008270">
    <property type="term" value="F:zinc ion binding"/>
    <property type="evidence" value="ECO:0007669"/>
    <property type="project" value="UniProtKB-KW"/>
</dbReference>
<dbReference type="Gene3D" id="6.10.140.2220">
    <property type="match status" value="1"/>
</dbReference>
<dbReference type="Gene3D" id="1.20.120.1110">
    <property type="entry name" value="TAFH/NHR1 domain"/>
    <property type="match status" value="1"/>
</dbReference>
<dbReference type="NCBIfam" id="TIGR01456">
    <property type="entry name" value="CECR5"/>
    <property type="match status" value="1"/>
</dbReference>
<dbReference type="PRINTS" id="PR01875">
    <property type="entry name" value="ETOFAMILY"/>
</dbReference>
<keyword evidence="9" id="KW-0539">Nucleus</keyword>
<evidence type="ECO:0000256" key="12">
    <source>
        <dbReference type="SAM" id="Coils"/>
    </source>
</evidence>
<protein>
    <recommendedName>
        <fullName evidence="10">Haloacid dehalogenase-like hydrolase domain-containing 5</fullName>
    </recommendedName>
</protein>
<dbReference type="InterPro" id="IPR002893">
    <property type="entry name" value="Znf_MYND"/>
</dbReference>
<evidence type="ECO:0000313" key="17">
    <source>
        <dbReference type="Proteomes" id="UP000681720"/>
    </source>
</evidence>
<dbReference type="GO" id="GO:0003714">
    <property type="term" value="F:transcription corepressor activity"/>
    <property type="evidence" value="ECO:0007669"/>
    <property type="project" value="InterPro"/>
</dbReference>
<evidence type="ECO:0000256" key="10">
    <source>
        <dbReference type="ARBA" id="ARBA00069384"/>
    </source>
</evidence>
<dbReference type="InterPro" id="IPR013289">
    <property type="entry name" value="CBFA2T1/2/3"/>
</dbReference>
<evidence type="ECO:0000256" key="6">
    <source>
        <dbReference type="ARBA" id="ARBA00022833"/>
    </source>
</evidence>
<dbReference type="PANTHER" id="PTHR10379">
    <property type="entry name" value="MTG8 ETO EIGHT TWENTY ONE PROTEIN"/>
    <property type="match status" value="1"/>
</dbReference>
<organism evidence="16 17">
    <name type="scientific">Rotaria magnacalcarata</name>
    <dbReference type="NCBI Taxonomy" id="392030"/>
    <lineage>
        <taxon>Eukaryota</taxon>
        <taxon>Metazoa</taxon>
        <taxon>Spiralia</taxon>
        <taxon>Gnathifera</taxon>
        <taxon>Rotifera</taxon>
        <taxon>Eurotatoria</taxon>
        <taxon>Bdelloidea</taxon>
        <taxon>Philodinida</taxon>
        <taxon>Philodinidae</taxon>
        <taxon>Rotaria</taxon>
    </lineage>
</organism>
<feature type="region of interest" description="Disordered" evidence="13">
    <location>
        <begin position="175"/>
        <end position="214"/>
    </location>
</feature>
<dbReference type="Gene3D" id="3.40.50.1000">
    <property type="entry name" value="HAD superfamily/HAD-like"/>
    <property type="match status" value="2"/>
</dbReference>
<feature type="non-terminal residue" evidence="16">
    <location>
        <position position="1"/>
    </location>
</feature>
<evidence type="ECO:0000256" key="7">
    <source>
        <dbReference type="ARBA" id="ARBA00023015"/>
    </source>
</evidence>
<dbReference type="AlphaFoldDB" id="A0A8S2MML3"/>
<proteinExistence type="predicted"/>
<dbReference type="Gene3D" id="6.10.250.230">
    <property type="match status" value="1"/>
</dbReference>
<keyword evidence="6" id="KW-0862">Zinc</keyword>
<evidence type="ECO:0000256" key="5">
    <source>
        <dbReference type="ARBA" id="ARBA00022771"/>
    </source>
</evidence>
<dbReference type="InterPro" id="IPR006357">
    <property type="entry name" value="HAD-SF_hydro_IIA"/>
</dbReference>
<evidence type="ECO:0000256" key="4">
    <source>
        <dbReference type="ARBA" id="ARBA00022729"/>
    </source>
</evidence>
<keyword evidence="2" id="KW-0678">Repressor</keyword>
<accession>A0A8S2MML3</accession>
<feature type="compositionally biased region" description="Polar residues" evidence="13">
    <location>
        <begin position="1"/>
        <end position="38"/>
    </location>
</feature>
<keyword evidence="12" id="KW-0175">Coiled coil</keyword>
<evidence type="ECO:0000256" key="2">
    <source>
        <dbReference type="ARBA" id="ARBA00022491"/>
    </source>
</evidence>
<dbReference type="InterPro" id="IPR036412">
    <property type="entry name" value="HAD-like_sf"/>
</dbReference>
<keyword evidence="8" id="KW-0804">Transcription</keyword>
<dbReference type="PROSITE" id="PS50865">
    <property type="entry name" value="ZF_MYND_2"/>
    <property type="match status" value="1"/>
</dbReference>
<evidence type="ECO:0000313" key="16">
    <source>
        <dbReference type="EMBL" id="CAF3950895.1"/>
    </source>
</evidence>
<dbReference type="Pfam" id="PF07531">
    <property type="entry name" value="TAFH"/>
    <property type="match status" value="1"/>
</dbReference>
<feature type="domain" description="TAFH" evidence="15">
    <location>
        <begin position="66"/>
        <end position="161"/>
    </location>
</feature>
<evidence type="ECO:0000259" key="14">
    <source>
        <dbReference type="PROSITE" id="PS50865"/>
    </source>
</evidence>
<dbReference type="Proteomes" id="UP000681720">
    <property type="component" value="Unassembled WGS sequence"/>
</dbReference>
<dbReference type="InterPro" id="IPR003894">
    <property type="entry name" value="TAFH_NHR1"/>
</dbReference>
<evidence type="ECO:0000256" key="13">
    <source>
        <dbReference type="SAM" id="MobiDB-lite"/>
    </source>
</evidence>
<dbReference type="NCBIfam" id="TIGR01460">
    <property type="entry name" value="HAD-SF-IIA"/>
    <property type="match status" value="1"/>
</dbReference>
<feature type="compositionally biased region" description="Polar residues" evidence="13">
    <location>
        <begin position="806"/>
        <end position="823"/>
    </location>
</feature>
<evidence type="ECO:0000256" key="8">
    <source>
        <dbReference type="ARBA" id="ARBA00023163"/>
    </source>
</evidence>
<dbReference type="PANTHER" id="PTHR10379:SF14">
    <property type="entry name" value="NERVY, ISOFORM D"/>
    <property type="match status" value="1"/>
</dbReference>
<evidence type="ECO:0000256" key="9">
    <source>
        <dbReference type="ARBA" id="ARBA00023242"/>
    </source>
</evidence>
<feature type="region of interest" description="Disordered" evidence="13">
    <location>
        <begin position="806"/>
        <end position="826"/>
    </location>
</feature>
<evidence type="ECO:0000256" key="3">
    <source>
        <dbReference type="ARBA" id="ARBA00022723"/>
    </source>
</evidence>
<dbReference type="GO" id="GO:0005634">
    <property type="term" value="C:nucleus"/>
    <property type="evidence" value="ECO:0007669"/>
    <property type="project" value="UniProtKB-SubCell"/>
</dbReference>
<feature type="coiled-coil region" evidence="12">
    <location>
        <begin position="312"/>
        <end position="354"/>
    </location>
</feature>
<dbReference type="EMBL" id="CAJOBJ010003042">
    <property type="protein sequence ID" value="CAF3950895.1"/>
    <property type="molecule type" value="Genomic_DNA"/>
</dbReference>
<dbReference type="InterPro" id="IPR006353">
    <property type="entry name" value="HAD-SF_hydro_IIA_CECR5"/>
</dbReference>
<dbReference type="SUPFAM" id="SSF144232">
    <property type="entry name" value="HIT/MYND zinc finger-like"/>
    <property type="match status" value="1"/>
</dbReference>
<gene>
    <name evidence="16" type="ORF">GIL414_LOCUS9090</name>
</gene>
<dbReference type="SUPFAM" id="SSF158553">
    <property type="entry name" value="TAFH domain-like"/>
    <property type="match status" value="1"/>
</dbReference>
<feature type="compositionally biased region" description="Basic and acidic residues" evidence="13">
    <location>
        <begin position="181"/>
        <end position="202"/>
    </location>
</feature>
<keyword evidence="3" id="KW-0479">Metal-binding</keyword>
<name>A0A8S2MML3_9BILA</name>